<keyword evidence="3 7" id="KW-0540">Nuclease</keyword>
<keyword evidence="6 7" id="KW-0694">RNA-binding</keyword>
<dbReference type="InterPro" id="IPR020539">
    <property type="entry name" value="RNase_P_CS"/>
</dbReference>
<evidence type="ECO:0000313" key="9">
    <source>
        <dbReference type="EMBL" id="EWH14601.1"/>
    </source>
</evidence>
<dbReference type="NCBIfam" id="TIGR00188">
    <property type="entry name" value="rnpA"/>
    <property type="match status" value="1"/>
</dbReference>
<evidence type="ECO:0000256" key="6">
    <source>
        <dbReference type="ARBA" id="ARBA00022884"/>
    </source>
</evidence>
<dbReference type="InterPro" id="IPR020568">
    <property type="entry name" value="Ribosomal_Su5_D2-typ_SF"/>
</dbReference>
<evidence type="ECO:0000256" key="5">
    <source>
        <dbReference type="ARBA" id="ARBA00022801"/>
    </source>
</evidence>
<gene>
    <name evidence="7" type="primary">rnpA</name>
    <name evidence="9" type="ORF">KLA_04517</name>
</gene>
<dbReference type="Proteomes" id="UP000019275">
    <property type="component" value="Unassembled WGS sequence"/>
</dbReference>
<proteinExistence type="inferred from homology"/>
<dbReference type="EMBL" id="ARZX01000003">
    <property type="protein sequence ID" value="EWH14601.1"/>
    <property type="molecule type" value="Genomic_DNA"/>
</dbReference>
<dbReference type="InterPro" id="IPR014721">
    <property type="entry name" value="Ribsml_uS5_D2-typ_fold_subgr"/>
</dbReference>
<keyword evidence="5 7" id="KW-0378">Hydrolase</keyword>
<accession>A0ABN0RRP8</accession>
<dbReference type="Gene3D" id="3.30.230.10">
    <property type="match status" value="1"/>
</dbReference>
<dbReference type="Pfam" id="PF00825">
    <property type="entry name" value="Ribonuclease_P"/>
    <property type="match status" value="1"/>
</dbReference>
<evidence type="ECO:0000256" key="3">
    <source>
        <dbReference type="ARBA" id="ARBA00022722"/>
    </source>
</evidence>
<sequence length="136" mass="15813">MSTQKQQNTPNFKFPTKEKLKSRKLIGELFADGKSVSSYPVKLIYLPCSLQNTPLKVGVSVPKRNFKSAVDRNRIKRLLREGYRLNKHVIFNNIDKDFALLFLYLGKKMPDYAEIEKSVAEVLAKFYKKVNNEERI</sequence>
<dbReference type="PANTHER" id="PTHR33992">
    <property type="entry name" value="RIBONUCLEASE P PROTEIN COMPONENT"/>
    <property type="match status" value="1"/>
</dbReference>
<comment type="caution">
    <text evidence="9">The sequence shown here is derived from an EMBL/GenBank/DDBJ whole genome shotgun (WGS) entry which is preliminary data.</text>
</comment>
<evidence type="ECO:0000256" key="4">
    <source>
        <dbReference type="ARBA" id="ARBA00022759"/>
    </source>
</evidence>
<keyword evidence="2 7" id="KW-0819">tRNA processing</keyword>
<reference evidence="9 10" key="1">
    <citation type="journal article" date="2014" name="Genome Announc.">
        <title>Draft Genome Sequence of the Carrageenan-Degrading Bacterium Cellulophaga sp. Strain KL-A, Isolated from Decaying Marine Algae.</title>
        <authorList>
            <person name="Shan D."/>
            <person name="Ying J."/>
            <person name="Li X."/>
            <person name="Gao Z."/>
            <person name="Wei G."/>
            <person name="Shao Z."/>
        </authorList>
    </citation>
    <scope>NUCLEOTIDE SEQUENCE [LARGE SCALE GENOMIC DNA]</scope>
    <source>
        <strain evidence="9 10">KL-A</strain>
    </source>
</reference>
<comment type="catalytic activity">
    <reaction evidence="7">
        <text>Endonucleolytic cleavage of RNA, removing 5'-extranucleotides from tRNA precursor.</text>
        <dbReference type="EC" id="3.1.26.5"/>
    </reaction>
</comment>
<evidence type="ECO:0000256" key="1">
    <source>
        <dbReference type="ARBA" id="ARBA00002663"/>
    </source>
</evidence>
<evidence type="ECO:0000256" key="7">
    <source>
        <dbReference type="HAMAP-Rule" id="MF_00227"/>
    </source>
</evidence>
<comment type="function">
    <text evidence="1 7">RNaseP catalyzes the removal of the 5'-leader sequence from pre-tRNA to produce the mature 5'-terminus. It can also cleave other RNA substrates such as 4.5S RNA. The protein component plays an auxiliary but essential role in vivo by binding to the 5'-leader sequence and broadening the substrate specificity of the ribozyme.</text>
</comment>
<evidence type="ECO:0000256" key="8">
    <source>
        <dbReference type="NCBIfam" id="TIGR00188"/>
    </source>
</evidence>
<dbReference type="PROSITE" id="PS00648">
    <property type="entry name" value="RIBONUCLEASE_P"/>
    <property type="match status" value="1"/>
</dbReference>
<dbReference type="SUPFAM" id="SSF54211">
    <property type="entry name" value="Ribosomal protein S5 domain 2-like"/>
    <property type="match status" value="1"/>
</dbReference>
<dbReference type="EC" id="3.1.26.5" evidence="7 8"/>
<dbReference type="PANTHER" id="PTHR33992:SF1">
    <property type="entry name" value="RIBONUCLEASE P PROTEIN COMPONENT"/>
    <property type="match status" value="1"/>
</dbReference>
<protein>
    <recommendedName>
        <fullName evidence="7 8">Ribonuclease P protein component</fullName>
        <shortName evidence="7">RNase P protein</shortName>
        <shortName evidence="7">RNaseP protein</shortName>
        <ecNumber evidence="7 8">3.1.26.5</ecNumber>
    </recommendedName>
    <alternativeName>
        <fullName evidence="7">Protein C5</fullName>
    </alternativeName>
</protein>
<organism evidence="9 10">
    <name type="scientific">Cellulophaga geojensis KL-A</name>
    <dbReference type="NCBI Taxonomy" id="1328323"/>
    <lineage>
        <taxon>Bacteria</taxon>
        <taxon>Pseudomonadati</taxon>
        <taxon>Bacteroidota</taxon>
        <taxon>Flavobacteriia</taxon>
        <taxon>Flavobacteriales</taxon>
        <taxon>Flavobacteriaceae</taxon>
        <taxon>Cellulophaga</taxon>
    </lineage>
</organism>
<evidence type="ECO:0000256" key="2">
    <source>
        <dbReference type="ARBA" id="ARBA00022694"/>
    </source>
</evidence>
<dbReference type="HAMAP" id="MF_00227">
    <property type="entry name" value="RNase_P"/>
    <property type="match status" value="1"/>
</dbReference>
<evidence type="ECO:0000313" key="10">
    <source>
        <dbReference type="Proteomes" id="UP000019275"/>
    </source>
</evidence>
<name>A0ABN0RRP8_9FLAO</name>
<keyword evidence="10" id="KW-1185">Reference proteome</keyword>
<dbReference type="InterPro" id="IPR000100">
    <property type="entry name" value="RNase_P"/>
</dbReference>
<dbReference type="RefSeq" id="WP_013620879.1">
    <property type="nucleotide sequence ID" value="NZ_ARZX01000003.1"/>
</dbReference>
<keyword evidence="4 7" id="KW-0255">Endonuclease</keyword>
<comment type="subunit">
    <text evidence="7">Consists of a catalytic RNA component (M1 or rnpB) and a protein subunit.</text>
</comment>
<comment type="similarity">
    <text evidence="7">Belongs to the RnpA family.</text>
</comment>